<protein>
    <submittedName>
        <fullName evidence="2">Uncharacterized protein</fullName>
    </submittedName>
</protein>
<name>A0ABW6ZNT9_9HYPH</name>
<dbReference type="RefSeq" id="WP_394010332.1">
    <property type="nucleotide sequence ID" value="NZ_JBAFUR010000011.1"/>
</dbReference>
<evidence type="ECO:0000313" key="3">
    <source>
        <dbReference type="Proteomes" id="UP001604043"/>
    </source>
</evidence>
<dbReference type="EMBL" id="JBAFUR010000011">
    <property type="protein sequence ID" value="MFG1255518.1"/>
    <property type="molecule type" value="Genomic_DNA"/>
</dbReference>
<sequence length="97" mass="10712">MTLPSSGEAGRDPRHPRPGAYLPGLTPVVRRRLELTIAALSAQDGARESKLYVIRDLELRAHILTDFITKAVGITSPRFDASEEARTQFIVLIEEEG</sequence>
<keyword evidence="3" id="KW-1185">Reference proteome</keyword>
<feature type="region of interest" description="Disordered" evidence="1">
    <location>
        <begin position="1"/>
        <end position="23"/>
    </location>
</feature>
<gene>
    <name evidence="2" type="ORF">V5F30_25120</name>
</gene>
<reference evidence="2 3" key="1">
    <citation type="submission" date="2024-02" db="EMBL/GenBank/DDBJ databases">
        <title>Expansion and revision of Xanthobacter and proposal of Roseixanthobacter gen. nov.</title>
        <authorList>
            <person name="Soltysiak M.P.M."/>
            <person name="Jalihal A."/>
            <person name="Ory A."/>
            <person name="Chrisophersen C."/>
            <person name="Lee A.D."/>
            <person name="Boulton J."/>
            <person name="Springer M."/>
        </authorList>
    </citation>
    <scope>NUCLEOTIDE SEQUENCE [LARGE SCALE GENOMIC DNA]</scope>
    <source>
        <strain evidence="2 3">CB5</strain>
    </source>
</reference>
<organism evidence="2 3">
    <name type="scientific">Xanthobacter aminoxidans</name>
    <dbReference type="NCBI Taxonomy" id="186280"/>
    <lineage>
        <taxon>Bacteria</taxon>
        <taxon>Pseudomonadati</taxon>
        <taxon>Pseudomonadota</taxon>
        <taxon>Alphaproteobacteria</taxon>
        <taxon>Hyphomicrobiales</taxon>
        <taxon>Xanthobacteraceae</taxon>
        <taxon>Xanthobacter</taxon>
    </lineage>
</organism>
<accession>A0ABW6ZNT9</accession>
<dbReference type="Proteomes" id="UP001604043">
    <property type="component" value="Unassembled WGS sequence"/>
</dbReference>
<proteinExistence type="predicted"/>
<evidence type="ECO:0000313" key="2">
    <source>
        <dbReference type="EMBL" id="MFG1255518.1"/>
    </source>
</evidence>
<evidence type="ECO:0000256" key="1">
    <source>
        <dbReference type="SAM" id="MobiDB-lite"/>
    </source>
</evidence>
<comment type="caution">
    <text evidence="2">The sequence shown here is derived from an EMBL/GenBank/DDBJ whole genome shotgun (WGS) entry which is preliminary data.</text>
</comment>